<dbReference type="SUPFAM" id="SSF81901">
    <property type="entry name" value="HCP-like"/>
    <property type="match status" value="1"/>
</dbReference>
<evidence type="ECO:0000313" key="4">
    <source>
        <dbReference type="Proteomes" id="UP000017148"/>
    </source>
</evidence>
<feature type="chain" id="PRO_5004679035" evidence="2">
    <location>
        <begin position="24"/>
        <end position="322"/>
    </location>
</feature>
<dbReference type="PROSITE" id="PS50005">
    <property type="entry name" value="TPR"/>
    <property type="match status" value="2"/>
</dbReference>
<dbReference type="PANTHER" id="PTHR44998">
    <property type="match status" value="1"/>
</dbReference>
<dbReference type="RefSeq" id="WP_022637097.1">
    <property type="nucleotide sequence ID" value="NZ_ASJR01000013.1"/>
</dbReference>
<evidence type="ECO:0000256" key="1">
    <source>
        <dbReference type="PROSITE-ProRule" id="PRU00339"/>
    </source>
</evidence>
<accession>U7D686</accession>
<name>U7D686_9BACT</name>
<dbReference type="SUPFAM" id="SSF48452">
    <property type="entry name" value="TPR-like"/>
    <property type="match status" value="1"/>
</dbReference>
<keyword evidence="2" id="KW-0732">Signal</keyword>
<feature type="repeat" description="TPR" evidence="1">
    <location>
        <begin position="50"/>
        <end position="83"/>
    </location>
</feature>
<keyword evidence="4" id="KW-1185">Reference proteome</keyword>
<dbReference type="PANTHER" id="PTHR44998:SF1">
    <property type="entry name" value="UDP-N-ACETYLGLUCOSAMINE--PEPTIDE N-ACETYLGLUCOSAMINYLTRANSFERASE 110 KDA SUBUNIT"/>
    <property type="match status" value="1"/>
</dbReference>
<dbReference type="InterPro" id="IPR019734">
    <property type="entry name" value="TPR_rpt"/>
</dbReference>
<dbReference type="SMART" id="SM00028">
    <property type="entry name" value="TPR"/>
    <property type="match status" value="5"/>
</dbReference>
<proteinExistence type="predicted"/>
<dbReference type="InterPro" id="IPR011990">
    <property type="entry name" value="TPR-like_helical_dom_sf"/>
</dbReference>
<dbReference type="Pfam" id="PF13374">
    <property type="entry name" value="TPR_10"/>
    <property type="match status" value="1"/>
</dbReference>
<keyword evidence="1" id="KW-0802">TPR repeat</keyword>
<reference evidence="3 4" key="1">
    <citation type="journal article" date="2013" name="Environ. Microbiol.">
        <title>Genome analysis of Chitinivibrio alkaliphilus gen. nov., sp. nov., a novel extremely haloalkaliphilic anaerobic chitinolytic bacterium from the candidate phylum Termite Group 3.</title>
        <authorList>
            <person name="Sorokin D.Y."/>
            <person name="Gumerov V.M."/>
            <person name="Rakitin A.L."/>
            <person name="Beletsky A.V."/>
            <person name="Damste J.S."/>
            <person name="Muyzer G."/>
            <person name="Mardanov A.V."/>
            <person name="Ravin N.V."/>
        </authorList>
    </citation>
    <scope>NUCLEOTIDE SEQUENCE [LARGE SCALE GENOMIC DNA]</scope>
    <source>
        <strain evidence="3 4">ACht1</strain>
    </source>
</reference>
<dbReference type="GO" id="GO:0006493">
    <property type="term" value="P:protein O-linked glycosylation"/>
    <property type="evidence" value="ECO:0007669"/>
    <property type="project" value="TreeGrafter"/>
</dbReference>
<evidence type="ECO:0000313" key="3">
    <source>
        <dbReference type="EMBL" id="ERP31448.1"/>
    </source>
</evidence>
<dbReference type="EMBL" id="ASJR01000013">
    <property type="protein sequence ID" value="ERP31448.1"/>
    <property type="molecule type" value="Genomic_DNA"/>
</dbReference>
<dbReference type="AlphaFoldDB" id="U7D686"/>
<comment type="caution">
    <text evidence="3">The sequence shown here is derived from an EMBL/GenBank/DDBJ whole genome shotgun (WGS) entry which is preliminary data.</text>
</comment>
<dbReference type="Gene3D" id="1.25.40.10">
    <property type="entry name" value="Tetratricopeptide repeat domain"/>
    <property type="match status" value="2"/>
</dbReference>
<feature type="repeat" description="TPR" evidence="1">
    <location>
        <begin position="119"/>
        <end position="152"/>
    </location>
</feature>
<protein>
    <submittedName>
        <fullName evidence="3">Uncharacterized protein</fullName>
    </submittedName>
</protein>
<evidence type="ECO:0000256" key="2">
    <source>
        <dbReference type="SAM" id="SignalP"/>
    </source>
</evidence>
<dbReference type="Proteomes" id="UP000017148">
    <property type="component" value="Unassembled WGS sequence"/>
</dbReference>
<feature type="signal peptide" evidence="2">
    <location>
        <begin position="1"/>
        <end position="23"/>
    </location>
</feature>
<dbReference type="STRING" id="1313304.CALK_1650"/>
<gene>
    <name evidence="3" type="ORF">CALK_1650</name>
</gene>
<organism evidence="3 4">
    <name type="scientific">Chitinivibrio alkaliphilus ACht1</name>
    <dbReference type="NCBI Taxonomy" id="1313304"/>
    <lineage>
        <taxon>Bacteria</taxon>
        <taxon>Pseudomonadati</taxon>
        <taxon>Fibrobacterota</taxon>
        <taxon>Chitinivibrionia</taxon>
        <taxon>Chitinivibrionales</taxon>
        <taxon>Chitinivibrionaceae</taxon>
        <taxon>Chitinivibrio</taxon>
    </lineage>
</organism>
<dbReference type="eggNOG" id="COG0457">
    <property type="taxonomic scope" value="Bacteria"/>
</dbReference>
<sequence>MKLLLLILFCTAPLTAKSLLDQAAEKYQAGAYTEAITLYKEAVRTGLRPALAYFNMGNAYYSRGDIPQAIAAYRFSILEAPGFLRPYHNLAVLLFSQEAYAETIALLERAMRLETEPNTEMMALLGSAYYKLSHYEKAIPLFVQLAEMGEAHADIYYLLYTMYEELKDREQSRFWLQNYPEDRERDFYDKYTLLSDHAFDTEQYDQALLYIDYLIESGVAKQWNLYRYIEILGISNRPYVAVMKAHEFLESTPDFPQLALLAGNIAFEEGLYNEAETFFQKAYVAGAPQSIQGLENIYAAYGRMGVSHEQKRIQELLKTLSQ</sequence>
<dbReference type="GO" id="GO:0016757">
    <property type="term" value="F:glycosyltransferase activity"/>
    <property type="evidence" value="ECO:0007669"/>
    <property type="project" value="TreeGrafter"/>
</dbReference>
<dbReference type="OrthoDB" id="9776208at2"/>
<dbReference type="Pfam" id="PF13432">
    <property type="entry name" value="TPR_16"/>
    <property type="match status" value="2"/>
</dbReference>